<accession>A0A484HIR3</accession>
<dbReference type="SUPFAM" id="SSF53822">
    <property type="entry name" value="Periplasmic binding protein-like I"/>
    <property type="match status" value="1"/>
</dbReference>
<dbReference type="CDD" id="cd06339">
    <property type="entry name" value="PBP1_YraM_LppC_lipoprotein-like"/>
    <property type="match status" value="1"/>
</dbReference>
<dbReference type="PROSITE" id="PS51257">
    <property type="entry name" value="PROKAR_LIPOPROTEIN"/>
    <property type="match status" value="1"/>
</dbReference>
<proteinExistence type="inferred from homology"/>
<protein>
    <recommendedName>
        <fullName evidence="3">Leucine-binding protein domain-containing protein</fullName>
    </recommendedName>
</protein>
<dbReference type="Gene3D" id="3.40.50.2300">
    <property type="match status" value="1"/>
</dbReference>
<gene>
    <name evidence="4" type="ORF">EPICR_60049</name>
</gene>
<dbReference type="InterPro" id="IPR051010">
    <property type="entry name" value="BCAA_transport"/>
</dbReference>
<dbReference type="AlphaFoldDB" id="A0A484HIR3"/>
<name>A0A484HIR3_9BACT</name>
<dbReference type="PANTHER" id="PTHR30483">
    <property type="entry name" value="LEUCINE-SPECIFIC-BINDING PROTEIN"/>
    <property type="match status" value="1"/>
</dbReference>
<evidence type="ECO:0000256" key="1">
    <source>
        <dbReference type="ARBA" id="ARBA00010062"/>
    </source>
</evidence>
<evidence type="ECO:0000259" key="3">
    <source>
        <dbReference type="Pfam" id="PF13458"/>
    </source>
</evidence>
<feature type="domain" description="Leucine-binding protein" evidence="3">
    <location>
        <begin position="229"/>
        <end position="406"/>
    </location>
</feature>
<evidence type="ECO:0000256" key="2">
    <source>
        <dbReference type="ARBA" id="ARBA00022729"/>
    </source>
</evidence>
<dbReference type="InterPro" id="IPR028081">
    <property type="entry name" value="Leu-bd"/>
</dbReference>
<comment type="similarity">
    <text evidence="1">Belongs to the leucine-binding protein family.</text>
</comment>
<evidence type="ECO:0000313" key="4">
    <source>
        <dbReference type="EMBL" id="VEN75062.1"/>
    </source>
</evidence>
<dbReference type="Pfam" id="PF13458">
    <property type="entry name" value="Peripla_BP_6"/>
    <property type="match status" value="1"/>
</dbReference>
<dbReference type="PANTHER" id="PTHR30483:SF6">
    <property type="entry name" value="PERIPLASMIC BINDING PROTEIN OF ABC TRANSPORTER FOR NATURAL AMINO ACIDS"/>
    <property type="match status" value="1"/>
</dbReference>
<sequence>MAMMMTKSRDLFMTLMALFLCLFGFSCSGKAPIVPPPGAETGEVRLVRDVYRPKRQKAPEGLFKQIPPQSLFKDKAHVDDRTEYEKYLSGFRGGPVSSPPLMKAGKMHEPPDFSLPGPPDRFAFLYPEAEFSLNDEISLVETRYNDAEYQKVIETGEDILRRGVSSEERFRLSRIMASSYAATGEAEKGMALLREFLEDFPGDENIPAVRALMKRLGRGLRRDGEIRAIGCLLPLSGPYEIYGRKALKGIELALMTLGARENRPRVKIIIKDTESDPDVAVRSVAELDKAGAMGIVGPITPLLQAAAESQSREVPIITLTQKDGVADIGDYVFRNFLTPLMQVEALVAHSFKKLDARRFAILYPNENYGIAFMELFRDQVMAYGGSIAGQESYDAADTDFAEPIGKLARLYYERLERAPEMTEEEALHYHAWRLHLDPDYSPPPPPRRRAP</sequence>
<dbReference type="EMBL" id="CAACVI010000049">
    <property type="protein sequence ID" value="VEN75062.1"/>
    <property type="molecule type" value="Genomic_DNA"/>
</dbReference>
<keyword evidence="2" id="KW-0732">Signal</keyword>
<organism evidence="4">
    <name type="scientific">uncultured Desulfobacteraceae bacterium</name>
    <dbReference type="NCBI Taxonomy" id="218296"/>
    <lineage>
        <taxon>Bacteria</taxon>
        <taxon>Pseudomonadati</taxon>
        <taxon>Thermodesulfobacteriota</taxon>
        <taxon>Desulfobacteria</taxon>
        <taxon>Desulfobacterales</taxon>
        <taxon>Desulfobacteraceae</taxon>
        <taxon>environmental samples</taxon>
    </lineage>
</organism>
<dbReference type="InterPro" id="IPR028082">
    <property type="entry name" value="Peripla_BP_I"/>
</dbReference>
<reference evidence="4" key="1">
    <citation type="submission" date="2019-01" db="EMBL/GenBank/DDBJ databases">
        <authorList>
            <consortium name="Genoscope - CEA"/>
            <person name="William W."/>
        </authorList>
    </citation>
    <scope>NUCLEOTIDE SEQUENCE</scope>
    <source>
        <strain evidence="4">CR-1</strain>
    </source>
</reference>